<organism evidence="2 3">
    <name type="scientific">Clathrospora elynae</name>
    <dbReference type="NCBI Taxonomy" id="706981"/>
    <lineage>
        <taxon>Eukaryota</taxon>
        <taxon>Fungi</taxon>
        <taxon>Dikarya</taxon>
        <taxon>Ascomycota</taxon>
        <taxon>Pezizomycotina</taxon>
        <taxon>Dothideomycetes</taxon>
        <taxon>Pleosporomycetidae</taxon>
        <taxon>Pleosporales</taxon>
        <taxon>Diademaceae</taxon>
        <taxon>Clathrospora</taxon>
    </lineage>
</organism>
<evidence type="ECO:0000256" key="1">
    <source>
        <dbReference type="SAM" id="SignalP"/>
    </source>
</evidence>
<name>A0A6A5T7A1_9PLEO</name>
<gene>
    <name evidence="2" type="ORF">EJ02DRAFT_449469</name>
</gene>
<dbReference type="AlphaFoldDB" id="A0A6A5T7A1"/>
<reference evidence="2" key="1">
    <citation type="journal article" date="2020" name="Stud. Mycol.">
        <title>101 Dothideomycetes genomes: a test case for predicting lifestyles and emergence of pathogens.</title>
        <authorList>
            <person name="Haridas S."/>
            <person name="Albert R."/>
            <person name="Binder M."/>
            <person name="Bloem J."/>
            <person name="Labutti K."/>
            <person name="Salamov A."/>
            <person name="Andreopoulos B."/>
            <person name="Baker S."/>
            <person name="Barry K."/>
            <person name="Bills G."/>
            <person name="Bluhm B."/>
            <person name="Cannon C."/>
            <person name="Castanera R."/>
            <person name="Culley D."/>
            <person name="Daum C."/>
            <person name="Ezra D."/>
            <person name="Gonzalez J."/>
            <person name="Henrissat B."/>
            <person name="Kuo A."/>
            <person name="Liang C."/>
            <person name="Lipzen A."/>
            <person name="Lutzoni F."/>
            <person name="Magnuson J."/>
            <person name="Mondo S."/>
            <person name="Nolan M."/>
            <person name="Ohm R."/>
            <person name="Pangilinan J."/>
            <person name="Park H.-J."/>
            <person name="Ramirez L."/>
            <person name="Alfaro M."/>
            <person name="Sun H."/>
            <person name="Tritt A."/>
            <person name="Yoshinaga Y."/>
            <person name="Zwiers L.-H."/>
            <person name="Turgeon B."/>
            <person name="Goodwin S."/>
            <person name="Spatafora J."/>
            <person name="Crous P."/>
            <person name="Grigoriev I."/>
        </authorList>
    </citation>
    <scope>NUCLEOTIDE SEQUENCE</scope>
    <source>
        <strain evidence="2">CBS 161.51</strain>
    </source>
</reference>
<feature type="signal peptide" evidence="1">
    <location>
        <begin position="1"/>
        <end position="22"/>
    </location>
</feature>
<feature type="chain" id="PRO_5025402095" evidence="1">
    <location>
        <begin position="23"/>
        <end position="129"/>
    </location>
</feature>
<keyword evidence="3" id="KW-1185">Reference proteome</keyword>
<keyword evidence="1" id="KW-0732">Signal</keyword>
<sequence>MTGSGFTLKLSVRILLPAAAKALSVDMLTRCLGWIVWAHKNELWHSVDAIYVAVILQAQLANKLWSCGAAPEMDRALNTPMASRGRSHQHSGHFSASAVSANTMSGLRWQKAVSGQYSTNSKPVPSARG</sequence>
<evidence type="ECO:0000313" key="2">
    <source>
        <dbReference type="EMBL" id="KAF1948004.1"/>
    </source>
</evidence>
<dbReference type="Proteomes" id="UP000800038">
    <property type="component" value="Unassembled WGS sequence"/>
</dbReference>
<evidence type="ECO:0000313" key="3">
    <source>
        <dbReference type="Proteomes" id="UP000800038"/>
    </source>
</evidence>
<accession>A0A6A5T7A1</accession>
<dbReference type="EMBL" id="ML975997">
    <property type="protein sequence ID" value="KAF1948004.1"/>
    <property type="molecule type" value="Genomic_DNA"/>
</dbReference>
<proteinExistence type="predicted"/>
<protein>
    <submittedName>
        <fullName evidence="2">Uncharacterized protein</fullName>
    </submittedName>
</protein>